<evidence type="ECO:0000313" key="7">
    <source>
        <dbReference type="EMBL" id="KAJ4377531.1"/>
    </source>
</evidence>
<dbReference type="AlphaFoldDB" id="A0A9W8YHP5"/>
<feature type="zinc finger region" description="C3H1-type" evidence="4">
    <location>
        <begin position="771"/>
        <end position="794"/>
    </location>
</feature>
<evidence type="ECO:0000256" key="3">
    <source>
        <dbReference type="ARBA" id="ARBA00022833"/>
    </source>
</evidence>
<dbReference type="InterPro" id="IPR000571">
    <property type="entry name" value="Znf_CCCH"/>
</dbReference>
<dbReference type="GO" id="GO:1902404">
    <property type="term" value="P:mitotic actomyosin contractile ring contraction"/>
    <property type="evidence" value="ECO:0007669"/>
    <property type="project" value="TreeGrafter"/>
</dbReference>
<dbReference type="GO" id="GO:0000146">
    <property type="term" value="F:microfilament motor activity"/>
    <property type="evidence" value="ECO:0007669"/>
    <property type="project" value="TreeGrafter"/>
</dbReference>
<dbReference type="PROSITE" id="PS50103">
    <property type="entry name" value="ZF_C3H1"/>
    <property type="match status" value="1"/>
</dbReference>
<dbReference type="EMBL" id="JAPEUY010000001">
    <property type="protein sequence ID" value="KAJ4377531.1"/>
    <property type="molecule type" value="Genomic_DNA"/>
</dbReference>
<dbReference type="GO" id="GO:0008270">
    <property type="term" value="F:zinc ion binding"/>
    <property type="evidence" value="ECO:0007669"/>
    <property type="project" value="UniProtKB-KW"/>
</dbReference>
<feature type="region of interest" description="Disordered" evidence="5">
    <location>
        <begin position="524"/>
        <end position="563"/>
    </location>
</feature>
<evidence type="ECO:0000259" key="6">
    <source>
        <dbReference type="PROSITE" id="PS50103"/>
    </source>
</evidence>
<reference evidence="7" key="1">
    <citation type="submission" date="2022-10" db="EMBL/GenBank/DDBJ databases">
        <title>Tapping the CABI collections for fungal endophytes: first genome assemblies for Collariella, Neodidymelliopsis, Ascochyta clinopodiicola, Didymella pomorum, Didymosphaeria variabile, Neocosmospora piperis and Neocucurbitaria cava.</title>
        <authorList>
            <person name="Hill R."/>
        </authorList>
    </citation>
    <scope>NUCLEOTIDE SEQUENCE</scope>
    <source>
        <strain evidence="7">IMI 356814</strain>
    </source>
</reference>
<feature type="region of interest" description="Disordered" evidence="5">
    <location>
        <begin position="202"/>
        <end position="285"/>
    </location>
</feature>
<dbReference type="Pfam" id="PF14608">
    <property type="entry name" value="zf-CCCH_2"/>
    <property type="match status" value="4"/>
</dbReference>
<dbReference type="PANTHER" id="PTHR45615">
    <property type="entry name" value="MYOSIN HEAVY CHAIN, NON-MUSCLE"/>
    <property type="match status" value="1"/>
</dbReference>
<dbReference type="GO" id="GO:0110085">
    <property type="term" value="C:mitotic actomyosin contractile ring"/>
    <property type="evidence" value="ECO:0007669"/>
    <property type="project" value="TreeGrafter"/>
</dbReference>
<dbReference type="Pfam" id="PF18044">
    <property type="entry name" value="zf-CCCH_4"/>
    <property type="match status" value="1"/>
</dbReference>
<dbReference type="InterPro" id="IPR036855">
    <property type="entry name" value="Znf_CCCH_sf"/>
</dbReference>
<dbReference type="SUPFAM" id="SSF90229">
    <property type="entry name" value="CCCH zinc finger"/>
    <property type="match status" value="1"/>
</dbReference>
<evidence type="ECO:0000256" key="1">
    <source>
        <dbReference type="ARBA" id="ARBA00022723"/>
    </source>
</evidence>
<keyword evidence="1 4" id="KW-0479">Metal-binding</keyword>
<dbReference type="Gene3D" id="4.10.1000.10">
    <property type="entry name" value="Zinc finger, CCCH-type"/>
    <property type="match status" value="2"/>
</dbReference>
<dbReference type="Proteomes" id="UP001140560">
    <property type="component" value="Unassembled WGS sequence"/>
</dbReference>
<feature type="compositionally biased region" description="Polar residues" evidence="5">
    <location>
        <begin position="538"/>
        <end position="548"/>
    </location>
</feature>
<evidence type="ECO:0000313" key="8">
    <source>
        <dbReference type="Proteomes" id="UP001140560"/>
    </source>
</evidence>
<dbReference type="GO" id="GO:0032982">
    <property type="term" value="C:myosin filament"/>
    <property type="evidence" value="ECO:0007669"/>
    <property type="project" value="TreeGrafter"/>
</dbReference>
<feature type="region of interest" description="Disordered" evidence="5">
    <location>
        <begin position="861"/>
        <end position="912"/>
    </location>
</feature>
<dbReference type="InterPro" id="IPR041367">
    <property type="entry name" value="Znf-CCCH_4"/>
</dbReference>
<protein>
    <recommendedName>
        <fullName evidence="6">C3H1-type domain-containing protein</fullName>
    </recommendedName>
</protein>
<evidence type="ECO:0000256" key="4">
    <source>
        <dbReference type="PROSITE-ProRule" id="PRU00723"/>
    </source>
</evidence>
<organism evidence="7 8">
    <name type="scientific">Neocucurbitaria cava</name>
    <dbReference type="NCBI Taxonomy" id="798079"/>
    <lineage>
        <taxon>Eukaryota</taxon>
        <taxon>Fungi</taxon>
        <taxon>Dikarya</taxon>
        <taxon>Ascomycota</taxon>
        <taxon>Pezizomycotina</taxon>
        <taxon>Dothideomycetes</taxon>
        <taxon>Pleosporomycetidae</taxon>
        <taxon>Pleosporales</taxon>
        <taxon>Pleosporineae</taxon>
        <taxon>Cucurbitariaceae</taxon>
        <taxon>Neocucurbitaria</taxon>
    </lineage>
</organism>
<feature type="domain" description="C3H1-type" evidence="6">
    <location>
        <begin position="771"/>
        <end position="794"/>
    </location>
</feature>
<accession>A0A9W8YHP5</accession>
<gene>
    <name evidence="7" type="ORF">N0V83_000356</name>
</gene>
<evidence type="ECO:0000256" key="2">
    <source>
        <dbReference type="ARBA" id="ARBA00022771"/>
    </source>
</evidence>
<dbReference type="OrthoDB" id="6285980at2759"/>
<dbReference type="SMART" id="SM00356">
    <property type="entry name" value="ZnF_C3H1"/>
    <property type="match status" value="5"/>
</dbReference>
<keyword evidence="8" id="KW-1185">Reference proteome</keyword>
<feature type="compositionally biased region" description="Basic and acidic residues" evidence="5">
    <location>
        <begin position="222"/>
        <end position="285"/>
    </location>
</feature>
<proteinExistence type="predicted"/>
<dbReference type="GO" id="GO:0051015">
    <property type="term" value="F:actin filament binding"/>
    <property type="evidence" value="ECO:0007669"/>
    <property type="project" value="TreeGrafter"/>
</dbReference>
<feature type="compositionally biased region" description="Low complexity" evidence="5">
    <location>
        <begin position="525"/>
        <end position="537"/>
    </location>
</feature>
<dbReference type="PANTHER" id="PTHR45615:SF40">
    <property type="entry name" value="MYOSIN HEAVY CHAIN, NON-MUSCLE"/>
    <property type="match status" value="1"/>
</dbReference>
<keyword evidence="2 4" id="KW-0863">Zinc-finger</keyword>
<keyword evidence="3 4" id="KW-0862">Zinc</keyword>
<evidence type="ECO:0000256" key="5">
    <source>
        <dbReference type="SAM" id="MobiDB-lite"/>
    </source>
</evidence>
<dbReference type="GO" id="GO:0016460">
    <property type="term" value="C:myosin II complex"/>
    <property type="evidence" value="ECO:0007669"/>
    <property type="project" value="TreeGrafter"/>
</dbReference>
<comment type="caution">
    <text evidence="7">The sequence shown here is derived from an EMBL/GenBank/DDBJ whole genome shotgun (WGS) entry which is preliminary data.</text>
</comment>
<sequence>MCYSAYATRRYESNLVKFTEDKANALKMNITKIFKTLKRGNIGVHMGVARDTIAFLSRKAPFEIVDDTALVGKLFSDYSRICAGLNLLDALAVDIQVDKELLNYLYETVYNLHQDVASGVMWHDILPYAPLSLMGLRKLRDRITGDEEYRPLASVLGSIKDIERWLSLPPRRLVFPAWVKDVAHAAMQEVSEAKIQKLMDPGVSASSAQFPHPENMTMTKVDQPKLQEDDHEKEQNRKAAEREANLTKEKADHEAKEAAQREADAKEAARKKAEDEKESKEKAEAVGRMIEEMREQEGIKAREAEKAMKQKHAQDVRAAQQHAKLLEETEANKLREAEAAKLEQLTLQKQLAKQRLQTLKQAAAAKEVRRTELLEKASRQREALRFLVTLEESGQVSSAKLDEMNCPTKQGCVQILTELWDHYGDHFATIFPQLAVDHEVLLEFDVNVITEAQCVMHVLKHRGGSAQDLDMTGWQLRPLVQFQSQARSSADKAGFADMKTRVDSICSMLEEAERTYTEELSAFLNSSTSTQQSQNTSLGASMDSNTTMDIDHDIPEKGFGSPQLDSAPAPITNKPHLNPFLDPARTQMGPNGLPIPDAEFVAQHSPFVDPFFNTQQATIATDLASPPRARNAKECRFGNKCNRGADCNYTHSWDAMPENSFVEQSGSTDGNAIVSNSESATNMRNPNECKFGNRCNRGEDCRYTHPWDVIPKGPLADRITKDHAMSGGIDSGLNPQMRNAKECRFGSFCSDANCPYMHPSDVVPDKSMDTPCHHFFKKGTCRYGDNCRLSHDTVRFGPPADQQLQKPLRTNTLPPLDLSTADVDWQPTNTHESRSSILCHYGKNCTKKNCPFKHDIAATASTTSQARPSANPGWGKSILGEPRHHRNGVSKNGNLGQRGGHAPSHHGNAPRLEHHAKKELTRKLEELVELNRLNSLPKVSDPDDPDFIIIC</sequence>
<name>A0A9W8YHP5_9PLEO</name>